<dbReference type="PANTHER" id="PTHR11733:SF130">
    <property type="entry name" value="ENDOTHELIN-CONVERTING ENZYME 1"/>
    <property type="match status" value="1"/>
</dbReference>
<dbReference type="GO" id="GO:0005886">
    <property type="term" value="C:plasma membrane"/>
    <property type="evidence" value="ECO:0007669"/>
    <property type="project" value="UniProtKB-SubCell"/>
</dbReference>
<dbReference type="InterPro" id="IPR018497">
    <property type="entry name" value="Peptidase_M13_C"/>
</dbReference>
<keyword evidence="18" id="KW-1015">Disulfide bond</keyword>
<dbReference type="InterPro" id="IPR042089">
    <property type="entry name" value="Peptidase_M13_dom_2"/>
</dbReference>
<dbReference type="InterPro" id="IPR000718">
    <property type="entry name" value="Peptidase_M13"/>
</dbReference>
<evidence type="ECO:0000256" key="4">
    <source>
        <dbReference type="ARBA" id="ARBA00004401"/>
    </source>
</evidence>
<dbReference type="AlphaFoldDB" id="A0AAJ7TVF4"/>
<keyword evidence="24" id="KW-1185">Reference proteome</keyword>
<evidence type="ECO:0000256" key="18">
    <source>
        <dbReference type="ARBA" id="ARBA00023157"/>
    </source>
</evidence>
<accession>A0AAJ7TVF4</accession>
<keyword evidence="11" id="KW-0479">Metal-binding</keyword>
<comment type="catalytic activity">
    <reaction evidence="1">
        <text>Hydrolysis of the 21-Trp-|-Val-22 bond in big endothelin to form endothelin 1.</text>
        <dbReference type="EC" id="3.4.24.71"/>
    </reaction>
</comment>
<comment type="cofactor">
    <cofactor evidence="2">
        <name>Zn(2+)</name>
        <dbReference type="ChEBI" id="CHEBI:29105"/>
    </cofactor>
</comment>
<feature type="domain" description="Peptidase M13 C-terminal" evidence="22">
    <location>
        <begin position="565"/>
        <end position="768"/>
    </location>
</feature>
<comment type="subcellular location">
    <subcellularLocation>
        <location evidence="4">Cell membrane</location>
        <topology evidence="4">Single-pass type II membrane protein</topology>
    </subcellularLocation>
</comment>
<evidence type="ECO:0000256" key="16">
    <source>
        <dbReference type="ARBA" id="ARBA00023049"/>
    </source>
</evidence>
<evidence type="ECO:0000313" key="25">
    <source>
        <dbReference type="RefSeq" id="XP_032824294.1"/>
    </source>
</evidence>
<dbReference type="Proteomes" id="UP001318040">
    <property type="component" value="Chromosome 39"/>
</dbReference>
<feature type="domain" description="Peptidase M13 N-terminal" evidence="23">
    <location>
        <begin position="119"/>
        <end position="506"/>
    </location>
</feature>
<reference evidence="25" key="1">
    <citation type="submission" date="2025-08" db="UniProtKB">
        <authorList>
            <consortium name="RefSeq"/>
        </authorList>
    </citation>
    <scope>IDENTIFICATION</scope>
    <source>
        <tissue evidence="25">Sperm</tissue>
    </source>
</reference>
<evidence type="ECO:0000256" key="21">
    <source>
        <dbReference type="SAM" id="Phobius"/>
    </source>
</evidence>
<evidence type="ECO:0000256" key="11">
    <source>
        <dbReference type="ARBA" id="ARBA00022723"/>
    </source>
</evidence>
<keyword evidence="10 21" id="KW-0812">Transmembrane</keyword>
<evidence type="ECO:0000256" key="13">
    <source>
        <dbReference type="ARBA" id="ARBA00022833"/>
    </source>
</evidence>
<evidence type="ECO:0000256" key="6">
    <source>
        <dbReference type="ARBA" id="ARBA00012316"/>
    </source>
</evidence>
<keyword evidence="19" id="KW-0325">Glycoprotein</keyword>
<comment type="similarity">
    <text evidence="5">Belongs to the peptidase M13 family.</text>
</comment>
<evidence type="ECO:0000256" key="20">
    <source>
        <dbReference type="ARBA" id="ARBA00047067"/>
    </source>
</evidence>
<evidence type="ECO:0000256" key="17">
    <source>
        <dbReference type="ARBA" id="ARBA00023136"/>
    </source>
</evidence>
<dbReference type="Gene3D" id="1.10.1380.10">
    <property type="entry name" value="Neutral endopeptidase , domain2"/>
    <property type="match status" value="1"/>
</dbReference>
<dbReference type="RefSeq" id="XP_032824294.1">
    <property type="nucleotide sequence ID" value="XM_032968403.1"/>
</dbReference>
<dbReference type="SUPFAM" id="SSF55486">
    <property type="entry name" value="Metalloproteases ('zincins'), catalytic domain"/>
    <property type="match status" value="1"/>
</dbReference>
<keyword evidence="14" id="KW-0735">Signal-anchor</keyword>
<feature type="transmembrane region" description="Helical" evidence="21">
    <location>
        <begin position="65"/>
        <end position="87"/>
    </location>
</feature>
<dbReference type="InterPro" id="IPR024079">
    <property type="entry name" value="MetalloPept_cat_dom_sf"/>
</dbReference>
<keyword evidence="13" id="KW-0862">Zinc</keyword>
<keyword evidence="8" id="KW-1003">Cell membrane</keyword>
<keyword evidence="9" id="KW-0645">Protease</keyword>
<keyword evidence="12" id="KW-0378">Hydrolase</keyword>
<dbReference type="EC" id="3.4.24.71" evidence="6"/>
<evidence type="ECO:0000256" key="10">
    <source>
        <dbReference type="ARBA" id="ARBA00022692"/>
    </source>
</evidence>
<dbReference type="PRINTS" id="PR00786">
    <property type="entry name" value="NEPRILYSIN"/>
</dbReference>
<evidence type="ECO:0000256" key="14">
    <source>
        <dbReference type="ARBA" id="ARBA00022968"/>
    </source>
</evidence>
<dbReference type="PROSITE" id="PS51885">
    <property type="entry name" value="NEPRILYSIN"/>
    <property type="match status" value="1"/>
</dbReference>
<evidence type="ECO:0000313" key="24">
    <source>
        <dbReference type="Proteomes" id="UP001318040"/>
    </source>
</evidence>
<evidence type="ECO:0000256" key="5">
    <source>
        <dbReference type="ARBA" id="ARBA00007357"/>
    </source>
</evidence>
<gene>
    <name evidence="25" type="primary">ECE1</name>
</gene>
<evidence type="ECO:0000256" key="15">
    <source>
        <dbReference type="ARBA" id="ARBA00022989"/>
    </source>
</evidence>
<dbReference type="GO" id="GO:0016486">
    <property type="term" value="P:peptide hormone processing"/>
    <property type="evidence" value="ECO:0007669"/>
    <property type="project" value="TreeGrafter"/>
</dbReference>
<dbReference type="FunFam" id="3.40.390.10:FF:000076">
    <property type="entry name" value="membrane metallo-endopeptidase-like 1"/>
    <property type="match status" value="1"/>
</dbReference>
<keyword evidence="17 21" id="KW-0472">Membrane</keyword>
<sequence length="769" mass="86387">MSTHALRAINNNMSNYKRTSFDDEEGTDVVIEEGVADHPPQVRFGYSRLTGWAPGLLRRRTRLELLLLTLTPVMAVALASCLIFITITSNDPSRSVCLSESCVGVAARILASMDRSVSPCQDFFTYACGGWARRNPLPEGRSRWNTFNNLWEQNQGVMRGLLENSTANVSSSEAERKAHRYYQSCMNEAHIEELGAQPLVDLIDKVGGWNVTGAWDKDSFQDVLQLVSAMVRATPFFSVYVGPDSKNSNSNVIQVDQPNLGLPSRDYYLNKTANEKVLTAYLGYMVEVCVLLGGEPNATRALLERVLHLETEIANLTTPQEERRDEEDIYHKMSIAQLQELAPAVEWLPFLNAVFHPLVLNGTEPVVVYATDYLRKVSQLLSGADKTLLNTYMVWSLAKRMASNLDQRFEDAEQKYLEVIYGTKKSCTPRWQDCMEDTDNTLGFALGAMFVRATFDQSSKSVAEGMITEIRSAFEAGLGKLTWMDPETIEAAKEKADAIYDMIGFPDFILKPEELDKVFTQYEVVEEDYFQNVLNYYNFSSRMSSEQLRKPPSRDQWSMTPPTVNAYYSPSKNEIVFPAGILQAPFYARNYPKSLNFGGIGVVMGHELTHAFDDQGREYDKDGNLRPWWKNSSVEAFKRQTACMREQYAAYALSGEHLNGKQTLGENIADNGGLKAAYNAYEAWVSHAGEEPPLPALDLSSRQLFFVGFAQVWCSVRTVESTHEGLVTDPHSPAQYRVIGTVANSPEFAQHFNCPPDTPMNPAKKCEVW</sequence>
<name>A0AAJ7TVF4_PETMA</name>
<evidence type="ECO:0000256" key="7">
    <source>
        <dbReference type="ARBA" id="ARBA00018448"/>
    </source>
</evidence>
<keyword evidence="16" id="KW-0482">Metalloprotease</keyword>
<dbReference type="Pfam" id="PF05649">
    <property type="entry name" value="Peptidase_M13_N"/>
    <property type="match status" value="1"/>
</dbReference>
<evidence type="ECO:0000256" key="19">
    <source>
        <dbReference type="ARBA" id="ARBA00023180"/>
    </source>
</evidence>
<organism evidence="24 25">
    <name type="scientific">Petromyzon marinus</name>
    <name type="common">Sea lamprey</name>
    <dbReference type="NCBI Taxonomy" id="7757"/>
    <lineage>
        <taxon>Eukaryota</taxon>
        <taxon>Metazoa</taxon>
        <taxon>Chordata</taxon>
        <taxon>Craniata</taxon>
        <taxon>Vertebrata</taxon>
        <taxon>Cyclostomata</taxon>
        <taxon>Hyperoartia</taxon>
        <taxon>Petromyzontiformes</taxon>
        <taxon>Petromyzontidae</taxon>
        <taxon>Petromyzon</taxon>
    </lineage>
</organism>
<dbReference type="PANTHER" id="PTHR11733">
    <property type="entry name" value="ZINC METALLOPROTEASE FAMILY M13 NEPRILYSIN-RELATED"/>
    <property type="match status" value="1"/>
</dbReference>
<evidence type="ECO:0000259" key="23">
    <source>
        <dbReference type="Pfam" id="PF05649"/>
    </source>
</evidence>
<dbReference type="Pfam" id="PF01431">
    <property type="entry name" value="Peptidase_M13"/>
    <property type="match status" value="1"/>
</dbReference>
<evidence type="ECO:0000256" key="9">
    <source>
        <dbReference type="ARBA" id="ARBA00022670"/>
    </source>
</evidence>
<comment type="function">
    <text evidence="3">Converts big endothelin-1 to endothelin-1.</text>
</comment>
<dbReference type="KEGG" id="pmrn:116950542"/>
<protein>
    <recommendedName>
        <fullName evidence="7">Endothelin-converting enzyme 1</fullName>
        <ecNumber evidence="6">3.4.24.71</ecNumber>
    </recommendedName>
</protein>
<dbReference type="CDD" id="cd08662">
    <property type="entry name" value="M13"/>
    <property type="match status" value="1"/>
</dbReference>
<comment type="subunit">
    <text evidence="20">Homodimer; disulfide-linked. Interacts with PPP1R16B. Interacts with TSPAN8; this interaction recruits the endothelin converting enzyme ECE1 to tetraspanin-enriched microdomains and positively modulates its enzymatic activity.</text>
</comment>
<dbReference type="GO" id="GO:0004222">
    <property type="term" value="F:metalloendopeptidase activity"/>
    <property type="evidence" value="ECO:0007669"/>
    <property type="project" value="UniProtKB-EC"/>
</dbReference>
<dbReference type="GeneID" id="116950542"/>
<dbReference type="Gene3D" id="3.40.390.10">
    <property type="entry name" value="Collagenase (Catalytic Domain)"/>
    <property type="match status" value="1"/>
</dbReference>
<evidence type="ECO:0000256" key="12">
    <source>
        <dbReference type="ARBA" id="ARBA00022801"/>
    </source>
</evidence>
<keyword evidence="15 21" id="KW-1133">Transmembrane helix</keyword>
<evidence type="ECO:0000256" key="2">
    <source>
        <dbReference type="ARBA" id="ARBA00001947"/>
    </source>
</evidence>
<proteinExistence type="inferred from homology"/>
<evidence type="ECO:0000256" key="8">
    <source>
        <dbReference type="ARBA" id="ARBA00022475"/>
    </source>
</evidence>
<dbReference type="GO" id="GO:0046872">
    <property type="term" value="F:metal ion binding"/>
    <property type="evidence" value="ECO:0007669"/>
    <property type="project" value="UniProtKB-KW"/>
</dbReference>
<evidence type="ECO:0000259" key="22">
    <source>
        <dbReference type="Pfam" id="PF01431"/>
    </source>
</evidence>
<evidence type="ECO:0000256" key="1">
    <source>
        <dbReference type="ARBA" id="ARBA00001742"/>
    </source>
</evidence>
<dbReference type="InterPro" id="IPR008753">
    <property type="entry name" value="Peptidase_M13_N"/>
</dbReference>
<evidence type="ECO:0000256" key="3">
    <source>
        <dbReference type="ARBA" id="ARBA00002145"/>
    </source>
</evidence>